<feature type="region of interest" description="Disordered" evidence="8">
    <location>
        <begin position="243"/>
        <end position="293"/>
    </location>
</feature>
<dbReference type="Gene3D" id="3.30.300.30">
    <property type="match status" value="1"/>
</dbReference>
<dbReference type="InterPro" id="IPR050237">
    <property type="entry name" value="ATP-dep_AMP-bd_enzyme"/>
</dbReference>
<evidence type="ECO:0000256" key="5">
    <source>
        <dbReference type="ARBA" id="ARBA00026121"/>
    </source>
</evidence>
<dbReference type="Proteomes" id="UP000196640">
    <property type="component" value="Unassembled WGS sequence"/>
</dbReference>
<dbReference type="Pfam" id="PF13193">
    <property type="entry name" value="AMP-binding_C"/>
    <property type="match status" value="1"/>
</dbReference>
<feature type="compositionally biased region" description="Polar residues" evidence="8">
    <location>
        <begin position="246"/>
        <end position="271"/>
    </location>
</feature>
<dbReference type="AlphaFoldDB" id="A0A212ARK0"/>
<dbReference type="InterPro" id="IPR000873">
    <property type="entry name" value="AMP-dep_synth/lig_dom"/>
</dbReference>
<organism evidence="11 12">
    <name type="scientific">Haematobacter missouriensis</name>
    <dbReference type="NCBI Taxonomy" id="366616"/>
    <lineage>
        <taxon>Bacteria</taxon>
        <taxon>Pseudomonadati</taxon>
        <taxon>Pseudomonadota</taxon>
        <taxon>Alphaproteobacteria</taxon>
        <taxon>Rhodobacterales</taxon>
        <taxon>Paracoccaceae</taxon>
        <taxon>Haematobacter</taxon>
    </lineage>
</organism>
<dbReference type="OrthoDB" id="7055148at2"/>
<evidence type="ECO:0000259" key="9">
    <source>
        <dbReference type="Pfam" id="PF00501"/>
    </source>
</evidence>
<evidence type="ECO:0000256" key="6">
    <source>
        <dbReference type="ARBA" id="ARBA00039545"/>
    </source>
</evidence>
<feature type="domain" description="AMP-binding enzyme C-terminal" evidence="10">
    <location>
        <begin position="544"/>
        <end position="621"/>
    </location>
</feature>
<dbReference type="GO" id="GO:0004467">
    <property type="term" value="F:long-chain fatty acid-CoA ligase activity"/>
    <property type="evidence" value="ECO:0007669"/>
    <property type="project" value="UniProtKB-EC"/>
</dbReference>
<dbReference type="PROSITE" id="PS00455">
    <property type="entry name" value="AMP_BINDING"/>
    <property type="match status" value="1"/>
</dbReference>
<evidence type="ECO:0000313" key="12">
    <source>
        <dbReference type="Proteomes" id="UP000196640"/>
    </source>
</evidence>
<protein>
    <recommendedName>
        <fullName evidence="6">Long-chain-fatty-acid--CoA ligase</fullName>
        <ecNumber evidence="5">6.2.1.3</ecNumber>
    </recommendedName>
    <alternativeName>
        <fullName evidence="7">Long-chain acyl-CoA synthetase</fullName>
    </alternativeName>
</protein>
<feature type="domain" description="AMP-dependent synthetase/ligase" evidence="9">
    <location>
        <begin position="205"/>
        <end position="451"/>
    </location>
</feature>
<dbReference type="PANTHER" id="PTHR43767:SF8">
    <property type="entry name" value="LONG-CHAIN-FATTY-ACID--COA LIGASE"/>
    <property type="match status" value="1"/>
</dbReference>
<dbReference type="InterPro" id="IPR042099">
    <property type="entry name" value="ANL_N_sf"/>
</dbReference>
<dbReference type="STRING" id="366616.CG51_11495"/>
<dbReference type="InterPro" id="IPR045851">
    <property type="entry name" value="AMP-bd_C_sf"/>
</dbReference>
<evidence type="ECO:0000256" key="7">
    <source>
        <dbReference type="ARBA" id="ARBA00042773"/>
    </source>
</evidence>
<comment type="caution">
    <text evidence="11">The sequence shown here is derived from an EMBL/GenBank/DDBJ whole genome shotgun (WGS) entry which is preliminary data.</text>
</comment>
<dbReference type="GO" id="GO:0016020">
    <property type="term" value="C:membrane"/>
    <property type="evidence" value="ECO:0007669"/>
    <property type="project" value="UniProtKB-SubCell"/>
</dbReference>
<dbReference type="SUPFAM" id="SSF56801">
    <property type="entry name" value="Acetyl-CoA synthetase-like"/>
    <property type="match status" value="1"/>
</dbReference>
<evidence type="ECO:0000256" key="4">
    <source>
        <dbReference type="ARBA" id="ARBA00023136"/>
    </source>
</evidence>
<evidence type="ECO:0000256" key="1">
    <source>
        <dbReference type="ARBA" id="ARBA00004170"/>
    </source>
</evidence>
<comment type="pathway">
    <text evidence="2">Lipid metabolism; fatty acid beta-oxidation.</text>
</comment>
<evidence type="ECO:0000256" key="8">
    <source>
        <dbReference type="SAM" id="MobiDB-lite"/>
    </source>
</evidence>
<comment type="subcellular location">
    <subcellularLocation>
        <location evidence="1">Membrane</location>
        <topology evidence="1">Peripheral membrane protein</topology>
    </subcellularLocation>
</comment>
<evidence type="ECO:0000259" key="10">
    <source>
        <dbReference type="Pfam" id="PF13193"/>
    </source>
</evidence>
<keyword evidence="3" id="KW-0436">Ligase</keyword>
<dbReference type="InterPro" id="IPR025110">
    <property type="entry name" value="AMP-bd_C"/>
</dbReference>
<dbReference type="InterPro" id="IPR020845">
    <property type="entry name" value="AMP-binding_CS"/>
</dbReference>
<reference evidence="11 12" key="1">
    <citation type="submission" date="2016-11" db="EMBL/GenBank/DDBJ databases">
        <title>Comparison of Traditional DNA-DNA Hybridization with In Silico Genomic Analysis.</title>
        <authorList>
            <person name="Nicholson A.C."/>
            <person name="Sammons S."/>
            <person name="Humrighouse B.W."/>
            <person name="Graziano J."/>
            <person name="Lasker B."/>
            <person name="Whitney A.M."/>
            <person name="Mcquiston J.R."/>
        </authorList>
    </citation>
    <scope>NUCLEOTIDE SEQUENCE [LARGE SCALE GENOMIC DNA]</scope>
    <source>
        <strain evidence="11 12">H2381</strain>
    </source>
</reference>
<evidence type="ECO:0000256" key="2">
    <source>
        <dbReference type="ARBA" id="ARBA00005005"/>
    </source>
</evidence>
<dbReference type="Gene3D" id="3.40.50.12780">
    <property type="entry name" value="N-terminal domain of ligase-like"/>
    <property type="match status" value="1"/>
</dbReference>
<keyword evidence="4" id="KW-0472">Membrane</keyword>
<evidence type="ECO:0000256" key="3">
    <source>
        <dbReference type="ARBA" id="ARBA00022598"/>
    </source>
</evidence>
<accession>A0A212ARK0</accession>
<sequence>MPITPAPSGNSWPSTTNTAPPPERGGTAVMTTLRERLAARPGTDVLIREGACDVTVAEALAEGPKGLPPSARVLLSIHDTGALARTLVALDGGVKALLLTSYSFSPEVVAALAEVAGITHIVTDREELLAVSPASAAADDSVAVSDAPAADATSGLATGAAAGSNTASNTGPNIGPIPGAPTAQAAGPPPGQASEPAQGSGTTAGAAAPVSGPASGAEAAAPPAANAAVKVANTVATAAALPPQSAHLQSRPQQSGSKQSGHPQSARQSAPGSGLGKTPLPILTPEAARGPAGDAPPVATLWLMTTSGTTGVPKIVTHSVASLTRSVRGTRPEALPVWGLLYDMTRFAGMQVGLQAMTGHGTLAAIDRDAALGAQVAEMAAAGVTHLSATPTLWRRLLMAPGVEELPLRQITLGGEIAEQTVLDAIRARFPRARVTHIYASTEIGVGFAVNDGRAGFPESYLSAEAPAGLAMRVEEGMLWLRPPEAHRTRYLGDNQLDIDTEGYVRSGDRVEIRPDAEGARVHFLGRDSGVVNVGGVKVYPERVEAVLTADPRVSLAQVAAKSSPITGNLLVATIVPADPAADRAALKRELLAHAQAHLEREAVPAMWRFVDHLETNAAGKIVRSQAKA</sequence>
<gene>
    <name evidence="11" type="ORF">CDV52_09505</name>
</gene>
<dbReference type="EMBL" id="NIPX01000010">
    <property type="protein sequence ID" value="OWJ84108.1"/>
    <property type="molecule type" value="Genomic_DNA"/>
</dbReference>
<feature type="region of interest" description="Disordered" evidence="8">
    <location>
        <begin position="159"/>
        <end position="219"/>
    </location>
</feature>
<dbReference type="Pfam" id="PF00501">
    <property type="entry name" value="AMP-binding"/>
    <property type="match status" value="1"/>
</dbReference>
<feature type="compositionally biased region" description="Polar residues" evidence="8">
    <location>
        <begin position="7"/>
        <end position="18"/>
    </location>
</feature>
<dbReference type="PANTHER" id="PTHR43767">
    <property type="entry name" value="LONG-CHAIN-FATTY-ACID--COA LIGASE"/>
    <property type="match status" value="1"/>
</dbReference>
<proteinExistence type="predicted"/>
<name>A0A212ARK0_9RHOB</name>
<feature type="region of interest" description="Disordered" evidence="8">
    <location>
        <begin position="1"/>
        <end position="25"/>
    </location>
</feature>
<dbReference type="EC" id="6.2.1.3" evidence="5"/>
<evidence type="ECO:0000313" key="11">
    <source>
        <dbReference type="EMBL" id="OWJ84108.1"/>
    </source>
</evidence>